<organism evidence="1 2">
    <name type="scientific">Xenotaenia resolanae</name>
    <dbReference type="NCBI Taxonomy" id="208358"/>
    <lineage>
        <taxon>Eukaryota</taxon>
        <taxon>Metazoa</taxon>
        <taxon>Chordata</taxon>
        <taxon>Craniata</taxon>
        <taxon>Vertebrata</taxon>
        <taxon>Euteleostomi</taxon>
        <taxon>Actinopterygii</taxon>
        <taxon>Neopterygii</taxon>
        <taxon>Teleostei</taxon>
        <taxon>Neoteleostei</taxon>
        <taxon>Acanthomorphata</taxon>
        <taxon>Ovalentaria</taxon>
        <taxon>Atherinomorphae</taxon>
        <taxon>Cyprinodontiformes</taxon>
        <taxon>Goodeidae</taxon>
        <taxon>Xenotaenia</taxon>
    </lineage>
</organism>
<dbReference type="PANTHER" id="PTHR31691:SF1">
    <property type="entry name" value="ROTATIN"/>
    <property type="match status" value="1"/>
</dbReference>
<accession>A0ABV0VML0</accession>
<reference evidence="1 2" key="1">
    <citation type="submission" date="2021-06" db="EMBL/GenBank/DDBJ databases">
        <authorList>
            <person name="Palmer J.M."/>
        </authorList>
    </citation>
    <scope>NUCLEOTIDE SEQUENCE [LARGE SCALE GENOMIC DNA]</scope>
    <source>
        <strain evidence="1 2">XR_2019</strain>
        <tissue evidence="1">Muscle</tissue>
    </source>
</reference>
<dbReference type="InterPro" id="IPR030791">
    <property type="entry name" value="Rotatin"/>
</dbReference>
<dbReference type="EMBL" id="JAHRIM010000092">
    <property type="protein sequence ID" value="MEQ2257978.1"/>
    <property type="molecule type" value="Genomic_DNA"/>
</dbReference>
<dbReference type="Proteomes" id="UP001444071">
    <property type="component" value="Unassembled WGS sequence"/>
</dbReference>
<gene>
    <name evidence="1" type="ORF">XENORESO_021401</name>
</gene>
<sequence>MRWKFDQPSPLLQTESQKLFLKLLSHPSPPVKTETYECTLNLVKDCLGIQNLSREKAAASAAVKFLLHHQVLYEISAFGLQDSAEKVNVAAKDILLFLLKGRLMMTAPAWDRFNEALYPVIPIIQVLFALWRLQSNFTAGLLNQPPVWNSLHYIYGGIWQSMFSLCQRSDHY</sequence>
<evidence type="ECO:0000313" key="1">
    <source>
        <dbReference type="EMBL" id="MEQ2257978.1"/>
    </source>
</evidence>
<keyword evidence="2" id="KW-1185">Reference proteome</keyword>
<name>A0ABV0VML0_9TELE</name>
<evidence type="ECO:0000313" key="2">
    <source>
        <dbReference type="Proteomes" id="UP001444071"/>
    </source>
</evidence>
<proteinExistence type="predicted"/>
<comment type="caution">
    <text evidence="1">The sequence shown here is derived from an EMBL/GenBank/DDBJ whole genome shotgun (WGS) entry which is preliminary data.</text>
</comment>
<protein>
    <submittedName>
        <fullName evidence="1">Uncharacterized protein</fullName>
    </submittedName>
</protein>
<dbReference type="PANTHER" id="PTHR31691">
    <property type="entry name" value="ROTATIN"/>
    <property type="match status" value="1"/>
</dbReference>